<evidence type="ECO:0000256" key="3">
    <source>
        <dbReference type="ARBA" id="ARBA00023274"/>
    </source>
</evidence>
<dbReference type="GO" id="GO:0022625">
    <property type="term" value="C:cytosolic large ribosomal subunit"/>
    <property type="evidence" value="ECO:0007669"/>
    <property type="project" value="TreeGrafter"/>
</dbReference>
<organism evidence="7">
    <name type="scientific">candidate division WOR-3 bacterium</name>
    <dbReference type="NCBI Taxonomy" id="2052148"/>
    <lineage>
        <taxon>Bacteria</taxon>
        <taxon>Bacteria division WOR-3</taxon>
    </lineage>
</organism>
<dbReference type="InterPro" id="IPR050063">
    <property type="entry name" value="Ribosomal_protein_uL29"/>
</dbReference>
<dbReference type="EMBL" id="DSTT01000003">
    <property type="protein sequence ID" value="HFK23657.1"/>
    <property type="molecule type" value="Genomic_DNA"/>
</dbReference>
<reference evidence="7" key="1">
    <citation type="journal article" date="2020" name="mSystems">
        <title>Genome- and Community-Level Interaction Insights into Carbon Utilization and Element Cycling Functions of Hydrothermarchaeota in Hydrothermal Sediment.</title>
        <authorList>
            <person name="Zhou Z."/>
            <person name="Liu Y."/>
            <person name="Xu W."/>
            <person name="Pan J."/>
            <person name="Luo Z.H."/>
            <person name="Li M."/>
        </authorList>
    </citation>
    <scope>NUCLEOTIDE SEQUENCE [LARGE SCALE GENOMIC DNA]</scope>
    <source>
        <strain evidence="7">SpSt-464</strain>
    </source>
</reference>
<dbReference type="PROSITE" id="PS00579">
    <property type="entry name" value="RIBOSOMAL_L29"/>
    <property type="match status" value="1"/>
</dbReference>
<dbReference type="CDD" id="cd00427">
    <property type="entry name" value="Ribosomal_L29_HIP"/>
    <property type="match status" value="1"/>
</dbReference>
<evidence type="ECO:0000256" key="6">
    <source>
        <dbReference type="SAM" id="Coils"/>
    </source>
</evidence>
<dbReference type="SUPFAM" id="SSF46561">
    <property type="entry name" value="Ribosomal protein L29 (L29p)"/>
    <property type="match status" value="1"/>
</dbReference>
<dbReference type="HAMAP" id="MF_00374">
    <property type="entry name" value="Ribosomal_uL29"/>
    <property type="match status" value="1"/>
</dbReference>
<comment type="similarity">
    <text evidence="1 5">Belongs to the universal ribosomal protein uL29 family.</text>
</comment>
<keyword evidence="2 5" id="KW-0689">Ribosomal protein</keyword>
<feature type="coiled-coil region" evidence="6">
    <location>
        <begin position="4"/>
        <end position="31"/>
    </location>
</feature>
<evidence type="ECO:0000256" key="4">
    <source>
        <dbReference type="ARBA" id="ARBA00035204"/>
    </source>
</evidence>
<dbReference type="Gene3D" id="1.10.287.310">
    <property type="match status" value="1"/>
</dbReference>
<protein>
    <recommendedName>
        <fullName evidence="4 5">Large ribosomal subunit protein uL29</fullName>
    </recommendedName>
</protein>
<dbReference type="InterPro" id="IPR018254">
    <property type="entry name" value="Ribosomal_uL29_CS"/>
</dbReference>
<dbReference type="AlphaFoldDB" id="A0A7C3N5G3"/>
<accession>A0A7C3N5G3</accession>
<dbReference type="InterPro" id="IPR001854">
    <property type="entry name" value="Ribosomal_uL29"/>
</dbReference>
<dbReference type="PANTHER" id="PTHR10916">
    <property type="entry name" value="60S RIBOSOMAL PROTEIN L35/50S RIBOSOMAL PROTEIN L29"/>
    <property type="match status" value="1"/>
</dbReference>
<dbReference type="PANTHER" id="PTHR10916:SF0">
    <property type="entry name" value="LARGE RIBOSOMAL SUBUNIT PROTEIN UL29C"/>
    <property type="match status" value="1"/>
</dbReference>
<evidence type="ECO:0000313" key="7">
    <source>
        <dbReference type="EMBL" id="HFK23657.1"/>
    </source>
</evidence>
<dbReference type="InterPro" id="IPR036049">
    <property type="entry name" value="Ribosomal_uL29_sf"/>
</dbReference>
<comment type="caution">
    <text evidence="7">The sequence shown here is derived from an EMBL/GenBank/DDBJ whole genome shotgun (WGS) entry which is preliminary data.</text>
</comment>
<keyword evidence="6" id="KW-0175">Coiled coil</keyword>
<gene>
    <name evidence="5 7" type="primary">rpmC</name>
    <name evidence="7" type="ORF">ENS15_03275</name>
</gene>
<name>A0A7C3N5G3_UNCW3</name>
<evidence type="ECO:0000256" key="5">
    <source>
        <dbReference type="HAMAP-Rule" id="MF_00374"/>
    </source>
</evidence>
<dbReference type="NCBIfam" id="TIGR00012">
    <property type="entry name" value="L29"/>
    <property type="match status" value="1"/>
</dbReference>
<evidence type="ECO:0000256" key="2">
    <source>
        <dbReference type="ARBA" id="ARBA00022980"/>
    </source>
</evidence>
<dbReference type="GO" id="GO:0006412">
    <property type="term" value="P:translation"/>
    <property type="evidence" value="ECO:0007669"/>
    <property type="project" value="UniProtKB-UniRule"/>
</dbReference>
<sequence>MKIKDIREMNVKELDSKLHELQEQLFLLRIKSKTTEITNNAQFRNLRKDIAKILTVKRERENQ</sequence>
<keyword evidence="3 5" id="KW-0687">Ribonucleoprotein</keyword>
<dbReference type="GO" id="GO:0003735">
    <property type="term" value="F:structural constituent of ribosome"/>
    <property type="evidence" value="ECO:0007669"/>
    <property type="project" value="InterPro"/>
</dbReference>
<dbReference type="Pfam" id="PF00831">
    <property type="entry name" value="Ribosomal_L29"/>
    <property type="match status" value="1"/>
</dbReference>
<evidence type="ECO:0000256" key="1">
    <source>
        <dbReference type="ARBA" id="ARBA00009254"/>
    </source>
</evidence>
<proteinExistence type="inferred from homology"/>